<name>A0A7J8QHK4_GOSRA</name>
<reference evidence="1 2" key="1">
    <citation type="journal article" date="2019" name="Genome Biol. Evol.">
        <title>Insights into the evolution of the New World diploid cottons (Gossypium, subgenus Houzingenia) based on genome sequencing.</title>
        <authorList>
            <person name="Grover C.E."/>
            <person name="Arick M.A. 2nd"/>
            <person name="Thrash A."/>
            <person name="Conover J.L."/>
            <person name="Sanders W.S."/>
            <person name="Peterson D.G."/>
            <person name="Frelichowski J.E."/>
            <person name="Scheffler J.A."/>
            <person name="Scheffler B.E."/>
            <person name="Wendel J.F."/>
        </authorList>
    </citation>
    <scope>NUCLEOTIDE SEQUENCE [LARGE SCALE GENOMIC DNA]</scope>
    <source>
        <strain evidence="1">8</strain>
        <tissue evidence="1">Leaf</tissue>
    </source>
</reference>
<proteinExistence type="predicted"/>
<evidence type="ECO:0000313" key="2">
    <source>
        <dbReference type="Proteomes" id="UP000593578"/>
    </source>
</evidence>
<accession>A0A7J8QHK4</accession>
<dbReference type="AlphaFoldDB" id="A0A7J8QHK4"/>
<comment type="caution">
    <text evidence="1">The sequence shown here is derived from an EMBL/GenBank/DDBJ whole genome shotgun (WGS) entry which is preliminary data.</text>
</comment>
<evidence type="ECO:0000313" key="1">
    <source>
        <dbReference type="EMBL" id="MBA0601027.1"/>
    </source>
</evidence>
<dbReference type="Proteomes" id="UP000593578">
    <property type="component" value="Unassembled WGS sequence"/>
</dbReference>
<gene>
    <name evidence="1" type="ORF">Gorai_004219</name>
</gene>
<organism evidence="1 2">
    <name type="scientific">Gossypium raimondii</name>
    <name type="common">Peruvian cotton</name>
    <name type="synonym">Gossypium klotzschianum subsp. raimondii</name>
    <dbReference type="NCBI Taxonomy" id="29730"/>
    <lineage>
        <taxon>Eukaryota</taxon>
        <taxon>Viridiplantae</taxon>
        <taxon>Streptophyta</taxon>
        <taxon>Embryophyta</taxon>
        <taxon>Tracheophyta</taxon>
        <taxon>Spermatophyta</taxon>
        <taxon>Magnoliopsida</taxon>
        <taxon>eudicotyledons</taxon>
        <taxon>Gunneridae</taxon>
        <taxon>Pentapetalae</taxon>
        <taxon>rosids</taxon>
        <taxon>malvids</taxon>
        <taxon>Malvales</taxon>
        <taxon>Malvaceae</taxon>
        <taxon>Malvoideae</taxon>
        <taxon>Gossypium</taxon>
    </lineage>
</organism>
<dbReference type="EMBL" id="JABEZZ010000012">
    <property type="protein sequence ID" value="MBA0601027.1"/>
    <property type="molecule type" value="Genomic_DNA"/>
</dbReference>
<sequence>MLGLLHVGIQLNLLIIFCSPTIGRAARGLLQLFIGLS</sequence>
<protein>
    <submittedName>
        <fullName evidence="1">Uncharacterized protein</fullName>
    </submittedName>
</protein>